<evidence type="ECO:0000256" key="3">
    <source>
        <dbReference type="ARBA" id="ARBA00009620"/>
    </source>
</evidence>
<dbReference type="SUPFAM" id="SSF110111">
    <property type="entry name" value="Ctag/Cox11"/>
    <property type="match status" value="1"/>
</dbReference>
<feature type="topological domain" description="Periplasmic" evidence="10">
    <location>
        <begin position="36"/>
        <end position="206"/>
    </location>
</feature>
<dbReference type="OrthoDB" id="9804841at2"/>
<evidence type="ECO:0000313" key="11">
    <source>
        <dbReference type="EMBL" id="KAA0683491.1"/>
    </source>
</evidence>
<comment type="function">
    <text evidence="1 10">Exerts its effect at some terminal stage of cytochrome c oxidase synthesis, probably by being involved in the insertion of the copper B into subunit I.</text>
</comment>
<dbReference type="FunFam" id="2.60.370.10:FF:000001">
    <property type="entry name" value="COX11 cytochrome c oxidase assembly homolog"/>
    <property type="match status" value="1"/>
</dbReference>
<dbReference type="InterPro" id="IPR007533">
    <property type="entry name" value="Cyt_c_oxidase_assmbl_CtaG"/>
</dbReference>
<evidence type="ECO:0000256" key="2">
    <source>
        <dbReference type="ARBA" id="ARBA00004382"/>
    </source>
</evidence>
<feature type="topological domain" description="Cytoplasmic" evidence="10">
    <location>
        <begin position="1"/>
        <end position="13"/>
    </location>
</feature>
<reference evidence="11 12" key="1">
    <citation type="submission" date="2018-07" db="EMBL/GenBank/DDBJ databases">
        <title>Genome sequence of Azospirillum sp. ATCC 49961.</title>
        <authorList>
            <person name="Sant'Anna F.H."/>
            <person name="Baldani J.I."/>
            <person name="Zilli J.E."/>
            <person name="Reis V.M."/>
            <person name="Hartmann A."/>
            <person name="Cruz L."/>
            <person name="de Souza E.M."/>
            <person name="de Oliveira Pedrosa F."/>
            <person name="Passaglia L.M.P."/>
        </authorList>
    </citation>
    <scope>NUCLEOTIDE SEQUENCE [LARGE SCALE GENOMIC DNA]</scope>
    <source>
        <strain evidence="11 12">ATCC 49961</strain>
    </source>
</reference>
<evidence type="ECO:0000256" key="10">
    <source>
        <dbReference type="HAMAP-Rule" id="MF_00155"/>
    </source>
</evidence>
<keyword evidence="6 10" id="KW-0735">Signal-anchor</keyword>
<dbReference type="GO" id="GO:0005507">
    <property type="term" value="F:copper ion binding"/>
    <property type="evidence" value="ECO:0007669"/>
    <property type="project" value="InterPro"/>
</dbReference>
<organism evidence="11 12">
    <name type="scientific">Roseomonas genomospecies 6</name>
    <dbReference type="NCBI Taxonomy" id="214106"/>
    <lineage>
        <taxon>Bacteria</taxon>
        <taxon>Pseudomonadati</taxon>
        <taxon>Pseudomonadota</taxon>
        <taxon>Alphaproteobacteria</taxon>
        <taxon>Acetobacterales</taxon>
        <taxon>Roseomonadaceae</taxon>
        <taxon>Roseomonas</taxon>
    </lineage>
</organism>
<keyword evidence="9 10" id="KW-0472">Membrane</keyword>
<dbReference type="RefSeq" id="WP_149467542.1">
    <property type="nucleotide sequence ID" value="NZ_QOKW01000002.1"/>
</dbReference>
<dbReference type="PANTHER" id="PTHR21320:SF3">
    <property type="entry name" value="CYTOCHROME C OXIDASE ASSEMBLY PROTEIN COX11, MITOCHONDRIAL-RELATED"/>
    <property type="match status" value="1"/>
</dbReference>
<evidence type="ECO:0000313" key="12">
    <source>
        <dbReference type="Proteomes" id="UP000480854"/>
    </source>
</evidence>
<evidence type="ECO:0000256" key="6">
    <source>
        <dbReference type="ARBA" id="ARBA00022968"/>
    </source>
</evidence>
<protein>
    <recommendedName>
        <fullName evidence="4 10">Cytochrome c oxidase assembly protein CtaG</fullName>
    </recommendedName>
</protein>
<evidence type="ECO:0000256" key="8">
    <source>
        <dbReference type="ARBA" id="ARBA00023008"/>
    </source>
</evidence>
<dbReference type="GO" id="GO:0005886">
    <property type="term" value="C:plasma membrane"/>
    <property type="evidence" value="ECO:0007669"/>
    <property type="project" value="UniProtKB-SubCell"/>
</dbReference>
<comment type="caution">
    <text evidence="11">The sequence shown here is derived from an EMBL/GenBank/DDBJ whole genome shotgun (WGS) entry which is preliminary data.</text>
</comment>
<dbReference type="NCBIfam" id="NF003465">
    <property type="entry name" value="PRK05089.1"/>
    <property type="match status" value="1"/>
</dbReference>
<dbReference type="EMBL" id="QOKW01000002">
    <property type="protein sequence ID" value="KAA0683491.1"/>
    <property type="molecule type" value="Genomic_DNA"/>
</dbReference>
<dbReference type="Gene3D" id="2.60.370.10">
    <property type="entry name" value="Ctag/Cox11"/>
    <property type="match status" value="1"/>
</dbReference>
<gene>
    <name evidence="10" type="primary">ctaG</name>
    <name evidence="11" type="ORF">DS843_03655</name>
</gene>
<comment type="subcellular location">
    <subcellularLocation>
        <location evidence="2 10">Cell inner membrane</location>
        <topology evidence="2 10">Single-pass type II membrane protein</topology>
        <orientation evidence="2 10">Periplasmic side</orientation>
    </subcellularLocation>
</comment>
<keyword evidence="5 10" id="KW-0812">Transmembrane</keyword>
<comment type="similarity">
    <text evidence="3 10">Belongs to the COX11/CtaG family.</text>
</comment>
<dbReference type="PANTHER" id="PTHR21320">
    <property type="entry name" value="CYTOCHROME C OXIDASE ASSEMBLY PROTEIN COX11-RELATED"/>
    <property type="match status" value="1"/>
</dbReference>
<keyword evidence="8 10" id="KW-0186">Copper</keyword>
<keyword evidence="7 10" id="KW-1133">Transmembrane helix</keyword>
<evidence type="ECO:0000256" key="4">
    <source>
        <dbReference type="ARBA" id="ARBA00015384"/>
    </source>
</evidence>
<evidence type="ECO:0000256" key="5">
    <source>
        <dbReference type="ARBA" id="ARBA00022692"/>
    </source>
</evidence>
<accession>A0A9W7NN55</accession>
<evidence type="ECO:0000256" key="1">
    <source>
        <dbReference type="ARBA" id="ARBA00004007"/>
    </source>
</evidence>
<dbReference type="GO" id="GO:0008535">
    <property type="term" value="P:respiratory chain complex IV assembly"/>
    <property type="evidence" value="ECO:0007669"/>
    <property type="project" value="UniProtKB-UniRule"/>
</dbReference>
<sequence>MSDRPKNDRLKRKNRLFLGGLFGLVFGMVGLAYASVPLYALFCQVTGFGGTTQRADAAPERQVDRVIKVRFNADVNNALPWRFKPEQRELTVKLGEMGLAAYQAANRADRPTVGTALYNVTPDKAGKYFNKIECFCFTEQVLEPGQSVDMPVAFFVDPALAEDPAMEDVTTITLSYTFFRAKDENQVLAQHAAQATGATSTGTAAN</sequence>
<keyword evidence="10" id="KW-1003">Cell membrane</keyword>
<name>A0A9W7NN55_9PROT</name>
<keyword evidence="10" id="KW-0997">Cell inner membrane</keyword>
<evidence type="ECO:0000256" key="9">
    <source>
        <dbReference type="ARBA" id="ARBA00023136"/>
    </source>
</evidence>
<dbReference type="AlphaFoldDB" id="A0A9W7NN55"/>
<dbReference type="Pfam" id="PF04442">
    <property type="entry name" value="CtaG_Cox11"/>
    <property type="match status" value="1"/>
</dbReference>
<dbReference type="HAMAP" id="MF_00155">
    <property type="entry name" value="CtaG"/>
    <property type="match status" value="1"/>
</dbReference>
<keyword evidence="12" id="KW-1185">Reference proteome</keyword>
<proteinExistence type="inferred from homology"/>
<dbReference type="InterPro" id="IPR023471">
    <property type="entry name" value="CtaG/Cox11_dom_sf"/>
</dbReference>
<evidence type="ECO:0000256" key="7">
    <source>
        <dbReference type="ARBA" id="ARBA00022989"/>
    </source>
</evidence>
<dbReference type="Proteomes" id="UP000480854">
    <property type="component" value="Unassembled WGS sequence"/>
</dbReference>
<dbReference type="PIRSF" id="PIRSF005413">
    <property type="entry name" value="COX11"/>
    <property type="match status" value="1"/>
</dbReference>